<sequence length="75" mass="8689">MQGEIFYRGTIVLIFATLVAASFLDTYGENDDGMEDELEDYTDNAFEKLIQQAQEKYVDVIKLLLLLLFIIIYDE</sequence>
<evidence type="ECO:0000313" key="2">
    <source>
        <dbReference type="EMBL" id="EEB11073.1"/>
    </source>
</evidence>
<dbReference type="KEGG" id="phu:Phum_PHUM086950"/>
<protein>
    <submittedName>
        <fullName evidence="2 3">Uncharacterized protein</fullName>
    </submittedName>
</protein>
<name>E0VCG7_PEDHC</name>
<dbReference type="EMBL" id="AAZO01001040">
    <property type="status" value="NOT_ANNOTATED_CDS"/>
    <property type="molecule type" value="Genomic_DNA"/>
</dbReference>
<evidence type="ECO:0000256" key="1">
    <source>
        <dbReference type="SAM" id="Phobius"/>
    </source>
</evidence>
<keyword evidence="4" id="KW-1185">Reference proteome</keyword>
<dbReference type="CTD" id="8231634"/>
<dbReference type="HOGENOM" id="CLU_2674065_0_0_1"/>
<gene>
    <name evidence="3" type="primary">8231634</name>
    <name evidence="2" type="ORF">Phum_PHUM086950</name>
</gene>
<dbReference type="GeneID" id="8231634"/>
<dbReference type="EMBL" id="DS235053">
    <property type="protein sequence ID" value="EEB11073.1"/>
    <property type="molecule type" value="Genomic_DNA"/>
</dbReference>
<dbReference type="EnsemblMetazoa" id="PHUM086950-RA">
    <property type="protein sequence ID" value="PHUM086950-PA"/>
    <property type="gene ID" value="PHUM086950"/>
</dbReference>
<evidence type="ECO:0000313" key="3">
    <source>
        <dbReference type="EnsemblMetazoa" id="PHUM086950-PA"/>
    </source>
</evidence>
<feature type="transmembrane region" description="Helical" evidence="1">
    <location>
        <begin position="6"/>
        <end position="24"/>
    </location>
</feature>
<keyword evidence="1" id="KW-1133">Transmembrane helix</keyword>
<evidence type="ECO:0000313" key="4">
    <source>
        <dbReference type="Proteomes" id="UP000009046"/>
    </source>
</evidence>
<organism>
    <name type="scientific">Pediculus humanus subsp. corporis</name>
    <name type="common">Body louse</name>
    <dbReference type="NCBI Taxonomy" id="121224"/>
    <lineage>
        <taxon>Eukaryota</taxon>
        <taxon>Metazoa</taxon>
        <taxon>Ecdysozoa</taxon>
        <taxon>Arthropoda</taxon>
        <taxon>Hexapoda</taxon>
        <taxon>Insecta</taxon>
        <taxon>Pterygota</taxon>
        <taxon>Neoptera</taxon>
        <taxon>Paraneoptera</taxon>
        <taxon>Psocodea</taxon>
        <taxon>Troctomorpha</taxon>
        <taxon>Phthiraptera</taxon>
        <taxon>Anoplura</taxon>
        <taxon>Pediculidae</taxon>
        <taxon>Pediculus</taxon>
    </lineage>
</organism>
<dbReference type="Proteomes" id="UP000009046">
    <property type="component" value="Unassembled WGS sequence"/>
</dbReference>
<accession>E0VCG7</accession>
<keyword evidence="1" id="KW-0812">Transmembrane</keyword>
<dbReference type="VEuPathDB" id="VectorBase:PHUM086950"/>
<reference evidence="2" key="2">
    <citation type="submission" date="2007-04" db="EMBL/GenBank/DDBJ databases">
        <title>The genome of the human body louse.</title>
        <authorList>
            <consortium name="The Human Body Louse Genome Consortium"/>
            <person name="Kirkness E."/>
            <person name="Walenz B."/>
            <person name="Hass B."/>
            <person name="Bruggner R."/>
            <person name="Strausberg R."/>
        </authorList>
    </citation>
    <scope>NUCLEOTIDE SEQUENCE</scope>
    <source>
        <strain evidence="2">USDA</strain>
    </source>
</reference>
<keyword evidence="1" id="KW-0472">Membrane</keyword>
<dbReference type="AlphaFoldDB" id="E0VCG7"/>
<reference evidence="3" key="3">
    <citation type="submission" date="2021-02" db="UniProtKB">
        <authorList>
            <consortium name="EnsemblMetazoa"/>
        </authorList>
    </citation>
    <scope>IDENTIFICATION</scope>
    <source>
        <strain evidence="3">USDA</strain>
    </source>
</reference>
<proteinExistence type="predicted"/>
<dbReference type="RefSeq" id="XP_002423811.1">
    <property type="nucleotide sequence ID" value="XM_002423766.1"/>
</dbReference>
<dbReference type="InParanoid" id="E0VCG7"/>
<reference evidence="2" key="1">
    <citation type="submission" date="2007-04" db="EMBL/GenBank/DDBJ databases">
        <title>Annotation of Pediculus humanus corporis strain USDA.</title>
        <authorList>
            <person name="Kirkness E."/>
            <person name="Hannick L."/>
            <person name="Hass B."/>
            <person name="Bruggner R."/>
            <person name="Lawson D."/>
            <person name="Bidwell S."/>
            <person name="Joardar V."/>
            <person name="Caler E."/>
            <person name="Walenz B."/>
            <person name="Inman J."/>
            <person name="Schobel S."/>
            <person name="Galinsky K."/>
            <person name="Amedeo P."/>
            <person name="Strausberg R."/>
        </authorList>
    </citation>
    <scope>NUCLEOTIDE SEQUENCE</scope>
    <source>
        <strain evidence="2">USDA</strain>
    </source>
</reference>